<feature type="compositionally biased region" description="Basic residues" evidence="1">
    <location>
        <begin position="11"/>
        <end position="24"/>
    </location>
</feature>
<feature type="region of interest" description="Disordered" evidence="1">
    <location>
        <begin position="1"/>
        <end position="302"/>
    </location>
</feature>
<dbReference type="GO" id="GO:0050415">
    <property type="term" value="F:formimidoylglutamase activity"/>
    <property type="evidence" value="ECO:0007669"/>
    <property type="project" value="UniProtKB-EC"/>
</dbReference>
<feature type="compositionally biased region" description="Basic residues" evidence="1">
    <location>
        <begin position="180"/>
        <end position="189"/>
    </location>
</feature>
<feature type="compositionally biased region" description="Basic residues" evidence="1">
    <location>
        <begin position="203"/>
        <end position="231"/>
    </location>
</feature>
<organism evidence="2">
    <name type="scientific">uncultured Sphingosinicella sp</name>
    <dbReference type="NCBI Taxonomy" id="478748"/>
    <lineage>
        <taxon>Bacteria</taxon>
        <taxon>Pseudomonadati</taxon>
        <taxon>Pseudomonadota</taxon>
        <taxon>Alphaproteobacteria</taxon>
        <taxon>Sphingomonadales</taxon>
        <taxon>Sphingosinicellaceae</taxon>
        <taxon>Sphingosinicella</taxon>
        <taxon>environmental samples</taxon>
    </lineage>
</organism>
<feature type="non-terminal residue" evidence="2">
    <location>
        <position position="1"/>
    </location>
</feature>
<feature type="compositionally biased region" description="Basic residues" evidence="1">
    <location>
        <begin position="267"/>
        <end position="279"/>
    </location>
</feature>
<reference evidence="2" key="1">
    <citation type="submission" date="2020-02" db="EMBL/GenBank/DDBJ databases">
        <authorList>
            <person name="Meier V. D."/>
        </authorList>
    </citation>
    <scope>NUCLEOTIDE SEQUENCE</scope>
    <source>
        <strain evidence="2">AVDCRST_MAG23</strain>
    </source>
</reference>
<evidence type="ECO:0000256" key="1">
    <source>
        <dbReference type="SAM" id="MobiDB-lite"/>
    </source>
</evidence>
<dbReference type="EMBL" id="CADCWD010000017">
    <property type="protein sequence ID" value="CAA9525230.1"/>
    <property type="molecule type" value="Genomic_DNA"/>
</dbReference>
<feature type="compositionally biased region" description="Basic and acidic residues" evidence="1">
    <location>
        <begin position="161"/>
        <end position="178"/>
    </location>
</feature>
<keyword evidence="2" id="KW-0378">Hydrolase</keyword>
<feature type="non-terminal residue" evidence="2">
    <location>
        <position position="302"/>
    </location>
</feature>
<evidence type="ECO:0000313" key="2">
    <source>
        <dbReference type="EMBL" id="CAA9525230.1"/>
    </source>
</evidence>
<dbReference type="EC" id="3.5.3.8" evidence="2"/>
<sequence>EPFQLAPHYRPDRHRWARRGRPARGSHEGALGHARPLRPRARSRPPDASPLQHLRRRDRRGADAPHPRPRQRLGRGPDARAGLRADPGCRPALHLGPRGHPARRRPQRDHPPGRARPWRAARSGRSHHPRRPFRFARHRRRPDEWQPDQRPSRGRPSRGQHLSDRTRPVRQFAKDAPRGKGGRHRRLHDRRGEEPGHCFSARRSARSTRPHRRDHDRLRHRRDRPLAKPRRPGSPPGRHARRHVLRRRPPPWRTGEAEAGRPDRVRPRPRRQRHYRPHGRPMGVRGSRGLHAKSSFPCKGGV</sequence>
<name>A0A6J4TK20_9SPHN</name>
<proteinExistence type="predicted"/>
<feature type="compositionally biased region" description="Basic and acidic residues" evidence="1">
    <location>
        <begin position="255"/>
        <end position="266"/>
    </location>
</feature>
<feature type="compositionally biased region" description="Basic residues" evidence="1">
    <location>
        <begin position="116"/>
        <end position="140"/>
    </location>
</feature>
<accession>A0A6J4TK20</accession>
<dbReference type="AlphaFoldDB" id="A0A6J4TK20"/>
<gene>
    <name evidence="2" type="ORF">AVDCRST_MAG23-568</name>
</gene>
<protein>
    <submittedName>
        <fullName evidence="2">Formiminoglutamase</fullName>
        <ecNumber evidence="2">3.5.3.8</ecNumber>
    </submittedName>
</protein>
<feature type="compositionally biased region" description="Basic residues" evidence="1">
    <location>
        <begin position="238"/>
        <end position="250"/>
    </location>
</feature>